<organism evidence="6 7">
    <name type="scientific">Vulcanibacillus modesticaldus</name>
    <dbReference type="NCBI Taxonomy" id="337097"/>
    <lineage>
        <taxon>Bacteria</taxon>
        <taxon>Bacillati</taxon>
        <taxon>Bacillota</taxon>
        <taxon>Bacilli</taxon>
        <taxon>Bacillales</taxon>
        <taxon>Bacillaceae</taxon>
        <taxon>Vulcanibacillus</taxon>
    </lineage>
</organism>
<dbReference type="STRING" id="337097.BHF71_02255"/>
<dbReference type="Gene3D" id="3.40.1190.20">
    <property type="match status" value="1"/>
</dbReference>
<dbReference type="Pfam" id="PF13412">
    <property type="entry name" value="HTH_24"/>
    <property type="match status" value="1"/>
</dbReference>
<evidence type="ECO:0000259" key="5">
    <source>
        <dbReference type="Pfam" id="PF00294"/>
    </source>
</evidence>
<accession>A0A1D2YTK9</accession>
<dbReference type="RefSeq" id="WP_069657011.1">
    <property type="nucleotide sequence ID" value="NZ_MIJF01000035.1"/>
</dbReference>
<keyword evidence="3 4" id="KW-0418">Kinase</keyword>
<dbReference type="InterPro" id="IPR036388">
    <property type="entry name" value="WH-like_DNA-bd_sf"/>
</dbReference>
<keyword evidence="7" id="KW-1185">Reference proteome</keyword>
<dbReference type="InterPro" id="IPR011611">
    <property type="entry name" value="PfkB_dom"/>
</dbReference>
<evidence type="ECO:0000313" key="6">
    <source>
        <dbReference type="EMBL" id="OEF99034.1"/>
    </source>
</evidence>
<dbReference type="Proteomes" id="UP000243739">
    <property type="component" value="Unassembled WGS sequence"/>
</dbReference>
<evidence type="ECO:0000256" key="1">
    <source>
        <dbReference type="ARBA" id="ARBA00010688"/>
    </source>
</evidence>
<dbReference type="PANTHER" id="PTHR10584">
    <property type="entry name" value="SUGAR KINASE"/>
    <property type="match status" value="1"/>
</dbReference>
<dbReference type="Pfam" id="PF00294">
    <property type="entry name" value="PfkB"/>
    <property type="match status" value="1"/>
</dbReference>
<keyword evidence="2 4" id="KW-0808">Transferase</keyword>
<dbReference type="GO" id="GO:0016301">
    <property type="term" value="F:kinase activity"/>
    <property type="evidence" value="ECO:0007669"/>
    <property type="project" value="UniProtKB-KW"/>
</dbReference>
<dbReference type="InterPro" id="IPR029056">
    <property type="entry name" value="Ribokinase-like"/>
</dbReference>
<dbReference type="AlphaFoldDB" id="A0A1D2YTK9"/>
<dbReference type="InterPro" id="IPR036390">
    <property type="entry name" value="WH_DNA-bd_sf"/>
</dbReference>
<dbReference type="SUPFAM" id="SSF53613">
    <property type="entry name" value="Ribokinase-like"/>
    <property type="match status" value="1"/>
</dbReference>
<dbReference type="PANTHER" id="PTHR10584:SF166">
    <property type="entry name" value="RIBOKINASE"/>
    <property type="match status" value="1"/>
</dbReference>
<gene>
    <name evidence="6" type="ORF">BHF71_02255</name>
</gene>
<dbReference type="EMBL" id="MIJF01000035">
    <property type="protein sequence ID" value="OEF99034.1"/>
    <property type="molecule type" value="Genomic_DNA"/>
</dbReference>
<evidence type="ECO:0000313" key="7">
    <source>
        <dbReference type="Proteomes" id="UP000243739"/>
    </source>
</evidence>
<sequence>MNQLTSKEKEVIELIKKNPFLEQEEIAKQLGITRSSVAGHLARLIKKGILRRGYILDENLEGIAVVGGANVDIKGIAEGGFKYQSSNPGVVHKTAGGVARNVAENLARLNVLTTLFTVVGNDEEGRWLLDVTGQAGVNIQHVAQFFDEKTGLYLSILNEKKEQIGSIADMQIMERFDQEIVQDIIPKLIHHKMVFVDTNLPKKSLNLIIEGLNEKKLPIIVDPVSVKKSAKLKDLLKGIRLITPNKEEAEFLSGIEIEKESDLIKVAEFFFVHGVEEVVITLGAKGVYVATPNKQQLLSSPNVQVKDTTGAGDAFLAGLIYGLKKYNDIFEACNYGSAMAAITLSRVQTVASDLTEDLLENTRKELF</sequence>
<evidence type="ECO:0000256" key="3">
    <source>
        <dbReference type="ARBA" id="ARBA00022777"/>
    </source>
</evidence>
<dbReference type="GO" id="GO:0006796">
    <property type="term" value="P:phosphate-containing compound metabolic process"/>
    <property type="evidence" value="ECO:0007669"/>
    <property type="project" value="UniProtKB-ARBA"/>
</dbReference>
<dbReference type="InterPro" id="IPR002173">
    <property type="entry name" value="Carboh/pur_kinase_PfkB_CS"/>
</dbReference>
<dbReference type="CDD" id="cd01941">
    <property type="entry name" value="YeiC_kinase_like"/>
    <property type="match status" value="1"/>
</dbReference>
<dbReference type="SUPFAM" id="SSF46785">
    <property type="entry name" value="Winged helix' DNA-binding domain"/>
    <property type="match status" value="1"/>
</dbReference>
<evidence type="ECO:0000256" key="2">
    <source>
        <dbReference type="ARBA" id="ARBA00022679"/>
    </source>
</evidence>
<evidence type="ECO:0000256" key="4">
    <source>
        <dbReference type="RuleBase" id="RU003704"/>
    </source>
</evidence>
<comment type="caution">
    <text evidence="6">The sequence shown here is derived from an EMBL/GenBank/DDBJ whole genome shotgun (WGS) entry which is preliminary data.</text>
</comment>
<name>A0A1D2YTK9_9BACI</name>
<comment type="similarity">
    <text evidence="1 4">Belongs to the carbohydrate kinase PfkB family.</text>
</comment>
<protein>
    <recommendedName>
        <fullName evidence="5">Carbohydrate kinase PfkB domain-containing protein</fullName>
    </recommendedName>
</protein>
<dbReference type="PROSITE" id="PS00584">
    <property type="entry name" value="PFKB_KINASES_2"/>
    <property type="match status" value="1"/>
</dbReference>
<proteinExistence type="inferred from homology"/>
<reference evidence="6 7" key="1">
    <citation type="submission" date="2016-09" db="EMBL/GenBank/DDBJ databases">
        <title>Draft genome sequence for the type strain of Vulcanibacillus modesticaldus BR, a strictly anaerobic, moderately thermophilic, and nitrate-reducing bacterium from deep sea-hydrothermal vents of the Mid-Atlantic Ridge.</title>
        <authorList>
            <person name="Abin C.A."/>
            <person name="Hollibaugh J.T."/>
        </authorList>
    </citation>
    <scope>NUCLEOTIDE SEQUENCE [LARGE SCALE GENOMIC DNA]</scope>
    <source>
        <strain evidence="6 7">BR</strain>
    </source>
</reference>
<feature type="domain" description="Carbohydrate kinase PfkB" evidence="5">
    <location>
        <begin position="63"/>
        <end position="352"/>
    </location>
</feature>
<dbReference type="InterPro" id="IPR002139">
    <property type="entry name" value="Ribo/fructo_kinase"/>
</dbReference>
<dbReference type="PRINTS" id="PR00990">
    <property type="entry name" value="RIBOKINASE"/>
</dbReference>
<dbReference type="Gene3D" id="1.10.10.10">
    <property type="entry name" value="Winged helix-like DNA-binding domain superfamily/Winged helix DNA-binding domain"/>
    <property type="match status" value="1"/>
</dbReference>